<dbReference type="GO" id="GO:0005886">
    <property type="term" value="C:plasma membrane"/>
    <property type="evidence" value="ECO:0007669"/>
    <property type="project" value="UniProtKB-SubCell"/>
</dbReference>
<keyword evidence="10" id="KW-0732">Signal</keyword>
<dbReference type="Pfam" id="PF21082">
    <property type="entry name" value="MS_channel_3rd"/>
    <property type="match status" value="1"/>
</dbReference>
<evidence type="ECO:0000259" key="11">
    <source>
        <dbReference type="Pfam" id="PF00924"/>
    </source>
</evidence>
<feature type="transmembrane region" description="Helical" evidence="9">
    <location>
        <begin position="341"/>
        <end position="362"/>
    </location>
</feature>
<dbReference type="OrthoDB" id="9799209at2"/>
<dbReference type="InterPro" id="IPR006686">
    <property type="entry name" value="MscS_channel_CS"/>
</dbReference>
<evidence type="ECO:0000313" key="15">
    <source>
        <dbReference type="Proteomes" id="UP000199286"/>
    </source>
</evidence>
<dbReference type="Proteomes" id="UP000199286">
    <property type="component" value="Unassembled WGS sequence"/>
</dbReference>
<name>A0A1H3G5M9_9RHOB</name>
<evidence type="ECO:0000256" key="4">
    <source>
        <dbReference type="ARBA" id="ARBA00022692"/>
    </source>
</evidence>
<organism evidence="14 15">
    <name type="scientific">Citreimonas salinaria</name>
    <dbReference type="NCBI Taxonomy" id="321339"/>
    <lineage>
        <taxon>Bacteria</taxon>
        <taxon>Pseudomonadati</taxon>
        <taxon>Pseudomonadota</taxon>
        <taxon>Alphaproteobacteria</taxon>
        <taxon>Rhodobacterales</taxon>
        <taxon>Roseobacteraceae</taxon>
        <taxon>Citreimonas</taxon>
    </lineage>
</organism>
<proteinExistence type="inferred from homology"/>
<dbReference type="InterPro" id="IPR023408">
    <property type="entry name" value="MscS_beta-dom_sf"/>
</dbReference>
<feature type="chain" id="PRO_5011450576" evidence="10">
    <location>
        <begin position="23"/>
        <end position="808"/>
    </location>
</feature>
<dbReference type="InterPro" id="IPR052702">
    <property type="entry name" value="MscS-like_channel"/>
</dbReference>
<feature type="coiled-coil region" evidence="7">
    <location>
        <begin position="38"/>
        <end position="68"/>
    </location>
</feature>
<dbReference type="InterPro" id="IPR049278">
    <property type="entry name" value="MS_channel_C"/>
</dbReference>
<dbReference type="PROSITE" id="PS01246">
    <property type="entry name" value="UPF0003"/>
    <property type="match status" value="1"/>
</dbReference>
<dbReference type="Gene3D" id="1.10.287.1260">
    <property type="match status" value="1"/>
</dbReference>
<keyword evidence="5 9" id="KW-1133">Transmembrane helix</keyword>
<evidence type="ECO:0000313" key="14">
    <source>
        <dbReference type="EMBL" id="SDX98345.1"/>
    </source>
</evidence>
<feature type="transmembrane region" description="Helical" evidence="9">
    <location>
        <begin position="510"/>
        <end position="527"/>
    </location>
</feature>
<feature type="transmembrane region" description="Helical" evidence="9">
    <location>
        <begin position="237"/>
        <end position="258"/>
    </location>
</feature>
<feature type="transmembrane region" description="Helical" evidence="9">
    <location>
        <begin position="575"/>
        <end position="595"/>
    </location>
</feature>
<feature type="transmembrane region" description="Helical" evidence="9">
    <location>
        <begin position="548"/>
        <end position="569"/>
    </location>
</feature>
<feature type="domain" description="DUF3772" evidence="12">
    <location>
        <begin position="123"/>
        <end position="183"/>
    </location>
</feature>
<reference evidence="14 15" key="1">
    <citation type="submission" date="2016-10" db="EMBL/GenBank/DDBJ databases">
        <authorList>
            <person name="de Groot N.N."/>
        </authorList>
    </citation>
    <scope>NUCLEOTIDE SEQUENCE [LARGE SCALE GENOMIC DNA]</scope>
    <source>
        <strain evidence="14 15">DSM 26880</strain>
    </source>
</reference>
<feature type="region of interest" description="Disordered" evidence="8">
    <location>
        <begin position="768"/>
        <end position="808"/>
    </location>
</feature>
<evidence type="ECO:0000256" key="3">
    <source>
        <dbReference type="ARBA" id="ARBA00022475"/>
    </source>
</evidence>
<sequence length="808" mass="87617">MTFGWLRAALLALLLSCAAAFAQDVGEPVDYALWSDRAAEAQEVVEDAEASNQALEVLRADIATWRERFLAAQNVNAARIATLQAQIDALGEPPPDGAGEPPEIAERRQQLRDQMQELLVPVRRAEEAFTLADGIVAEIDAIIRDRQTEELLELGPSPLNPTLWRPALFDLAGSFARSVTELRDRVAEPALRAEARVNLLPILGLCTFALLLMVRGRRWTQRGVDMLRGDRSRGSGVFRFLLSLGYIVLPLLGIFALAEALEMTGLFGTRLTLLLERIPIWAVILLGTQWLADQAFNEDDDVAAVPLDPGDRREARTFARALSVLVVLRSILATLTEIDGYGPATAAVAGFPLLLLTGIALIQLGRIRTRSETAEASVEAGETTLFRQRVATLISRGAIFAGVAGPALAAVGYRNIGEALVYPAVATLALFGIVVVLQGFFNSLFKLMTGKSAAESDSLVPVMVGFALTLAAVPALALVWGARPSDLTEIWARFQAGLMLGEARIRPGDFVAVILVFMLGFIITRLVQGALRSSVLPRTRIDPGGQTAIVSGLGYVGIAIAGVAAITAGGLDLSSLAIVAGALSVGIGFGLRTVVENFVSGILLLIERPISEGDWIEVGGTHGIVKDIAVRATRIETFDRFDVIVPNADLISGVVRNYTRGNVLGRIVVPVKVAYGTETRKVESILLNIVRTHDMVLMNPEPYIYFKGFAEGVLEFEIRAILRDVNVILDVITDMNHAVVARFAEEGIEIPFPQRDLWLRNPETLRNARMPDRGVDRREAADSPAEARARRARPRGDRPENGRQEDPE</sequence>
<dbReference type="InterPro" id="IPR006685">
    <property type="entry name" value="MscS_channel_2nd"/>
</dbReference>
<dbReference type="InterPro" id="IPR010920">
    <property type="entry name" value="LSM_dom_sf"/>
</dbReference>
<keyword evidence="4 9" id="KW-0812">Transmembrane</keyword>
<dbReference type="Gene3D" id="2.30.30.60">
    <property type="match status" value="1"/>
</dbReference>
<evidence type="ECO:0000256" key="9">
    <source>
        <dbReference type="SAM" id="Phobius"/>
    </source>
</evidence>
<comment type="subcellular location">
    <subcellularLocation>
        <location evidence="1">Cell membrane</location>
        <topology evidence="1">Multi-pass membrane protein</topology>
    </subcellularLocation>
</comment>
<dbReference type="SUPFAM" id="SSF82861">
    <property type="entry name" value="Mechanosensitive channel protein MscS (YggB), transmembrane region"/>
    <property type="match status" value="1"/>
</dbReference>
<feature type="transmembrane region" description="Helical" evidence="9">
    <location>
        <begin position="199"/>
        <end position="216"/>
    </location>
</feature>
<feature type="domain" description="Mechanosensitive ion channel MscS" evidence="11">
    <location>
        <begin position="593"/>
        <end position="660"/>
    </location>
</feature>
<dbReference type="Pfam" id="PF12607">
    <property type="entry name" value="DUF3772"/>
    <property type="match status" value="1"/>
</dbReference>
<keyword evidence="7" id="KW-0175">Coiled coil</keyword>
<dbReference type="InterPro" id="IPR011014">
    <property type="entry name" value="MscS_channel_TM-2"/>
</dbReference>
<evidence type="ECO:0000256" key="6">
    <source>
        <dbReference type="ARBA" id="ARBA00023136"/>
    </source>
</evidence>
<dbReference type="RefSeq" id="WP_089879183.1">
    <property type="nucleotide sequence ID" value="NZ_FNPF01000002.1"/>
</dbReference>
<accession>A0A1H3G5M9</accession>
<evidence type="ECO:0000256" key="10">
    <source>
        <dbReference type="SAM" id="SignalP"/>
    </source>
</evidence>
<evidence type="ECO:0000256" key="2">
    <source>
        <dbReference type="ARBA" id="ARBA00008017"/>
    </source>
</evidence>
<feature type="domain" description="Mechanosensitive ion channel MscS C-terminal" evidence="13">
    <location>
        <begin position="667"/>
        <end position="750"/>
    </location>
</feature>
<dbReference type="AlphaFoldDB" id="A0A1H3G5M9"/>
<evidence type="ECO:0000259" key="12">
    <source>
        <dbReference type="Pfam" id="PF12607"/>
    </source>
</evidence>
<feature type="transmembrane region" description="Helical" evidence="9">
    <location>
        <begin position="462"/>
        <end position="482"/>
    </location>
</feature>
<dbReference type="Pfam" id="PF00924">
    <property type="entry name" value="MS_channel_2nd"/>
    <property type="match status" value="1"/>
</dbReference>
<feature type="transmembrane region" description="Helical" evidence="9">
    <location>
        <begin position="419"/>
        <end position="441"/>
    </location>
</feature>
<protein>
    <submittedName>
        <fullName evidence="14">Small-conductance mechanosensitive channel</fullName>
    </submittedName>
</protein>
<keyword evidence="15" id="KW-1185">Reference proteome</keyword>
<dbReference type="STRING" id="321339.SAMN05444340_102164"/>
<dbReference type="GO" id="GO:0008381">
    <property type="term" value="F:mechanosensitive monoatomic ion channel activity"/>
    <property type="evidence" value="ECO:0007669"/>
    <property type="project" value="UniProtKB-ARBA"/>
</dbReference>
<comment type="similarity">
    <text evidence="2">Belongs to the MscS (TC 1.A.23) family.</text>
</comment>
<keyword evidence="6 9" id="KW-0472">Membrane</keyword>
<dbReference type="PANTHER" id="PTHR30347:SF1">
    <property type="entry name" value="MECHANOSENSITIVE CHANNEL MSCK"/>
    <property type="match status" value="1"/>
</dbReference>
<evidence type="ECO:0000256" key="5">
    <source>
        <dbReference type="ARBA" id="ARBA00022989"/>
    </source>
</evidence>
<gene>
    <name evidence="14" type="ORF">SAMN05444340_102164</name>
</gene>
<dbReference type="InterPro" id="IPR011066">
    <property type="entry name" value="MscS_channel_C_sf"/>
</dbReference>
<dbReference type="EMBL" id="FNPF01000002">
    <property type="protein sequence ID" value="SDX98345.1"/>
    <property type="molecule type" value="Genomic_DNA"/>
</dbReference>
<feature type="signal peptide" evidence="10">
    <location>
        <begin position="1"/>
        <end position="22"/>
    </location>
</feature>
<evidence type="ECO:0000256" key="8">
    <source>
        <dbReference type="SAM" id="MobiDB-lite"/>
    </source>
</evidence>
<dbReference type="SUPFAM" id="SSF82689">
    <property type="entry name" value="Mechanosensitive channel protein MscS (YggB), C-terminal domain"/>
    <property type="match status" value="1"/>
</dbReference>
<evidence type="ECO:0000259" key="13">
    <source>
        <dbReference type="Pfam" id="PF21082"/>
    </source>
</evidence>
<evidence type="ECO:0000256" key="1">
    <source>
        <dbReference type="ARBA" id="ARBA00004651"/>
    </source>
</evidence>
<evidence type="ECO:0000256" key="7">
    <source>
        <dbReference type="SAM" id="Coils"/>
    </source>
</evidence>
<dbReference type="InterPro" id="IPR022249">
    <property type="entry name" value="DUF3772"/>
</dbReference>
<dbReference type="SUPFAM" id="SSF50182">
    <property type="entry name" value="Sm-like ribonucleoproteins"/>
    <property type="match status" value="1"/>
</dbReference>
<keyword evidence="3" id="KW-1003">Cell membrane</keyword>
<dbReference type="Gene3D" id="3.30.70.100">
    <property type="match status" value="1"/>
</dbReference>
<feature type="compositionally biased region" description="Basic and acidic residues" evidence="8">
    <location>
        <begin position="769"/>
        <end position="808"/>
    </location>
</feature>
<dbReference type="PANTHER" id="PTHR30347">
    <property type="entry name" value="POTASSIUM CHANNEL RELATED"/>
    <property type="match status" value="1"/>
</dbReference>